<keyword evidence="4" id="KW-0288">FMN</keyword>
<keyword evidence="11" id="KW-1185">Reference proteome</keyword>
<accession>A0ABS4J1G3</accession>
<evidence type="ECO:0000256" key="8">
    <source>
        <dbReference type="SAM" id="MobiDB-lite"/>
    </source>
</evidence>
<keyword evidence="6" id="KW-0560">Oxidoreductase</keyword>
<sequence>MESDRLMDSDKSMSNDRLMGSDKLVDSDRLMSNDKMMASDKPTENDTLIKSEHPYKVAEVIRSRRTIRQFKAEPVSQELVLELLNVANWAPNHGRREPWRYIQYKGEARAQFAEAVIGSFTAEEKIKYAEHRLKYYMEIPIHLIIVMKEDPRQKQWDEDFGAVCCWIQTFQLAAWERGLGVVWKTNTYIYAPAFREAVGVEAGEKIVGVLHVGYPEIIPGAQPRTAAENRLIVHDSSMQEVE</sequence>
<dbReference type="CDD" id="cd02135">
    <property type="entry name" value="YdjA-like"/>
    <property type="match status" value="1"/>
</dbReference>
<dbReference type="InterPro" id="IPR029479">
    <property type="entry name" value="Nitroreductase"/>
</dbReference>
<evidence type="ECO:0000256" key="1">
    <source>
        <dbReference type="ARBA" id="ARBA00001917"/>
    </source>
</evidence>
<evidence type="ECO:0000256" key="4">
    <source>
        <dbReference type="ARBA" id="ARBA00022643"/>
    </source>
</evidence>
<organism evidence="10 11">
    <name type="scientific">Paenibacillus eucommiae</name>
    <dbReference type="NCBI Taxonomy" id="1355755"/>
    <lineage>
        <taxon>Bacteria</taxon>
        <taxon>Bacillati</taxon>
        <taxon>Bacillota</taxon>
        <taxon>Bacilli</taxon>
        <taxon>Bacillales</taxon>
        <taxon>Paenibacillaceae</taxon>
        <taxon>Paenibacillus</taxon>
    </lineage>
</organism>
<evidence type="ECO:0000259" key="9">
    <source>
        <dbReference type="Pfam" id="PF00881"/>
    </source>
</evidence>
<gene>
    <name evidence="10" type="ORF">J2Z66_005295</name>
</gene>
<feature type="region of interest" description="Disordered" evidence="8">
    <location>
        <begin position="1"/>
        <end position="46"/>
    </location>
</feature>
<dbReference type="RefSeq" id="WP_245375830.1">
    <property type="nucleotide sequence ID" value="NZ_JAGGLB010000020.1"/>
</dbReference>
<dbReference type="SUPFAM" id="SSF55469">
    <property type="entry name" value="FMN-dependent nitroreductase-like"/>
    <property type="match status" value="1"/>
</dbReference>
<dbReference type="Proteomes" id="UP001519287">
    <property type="component" value="Unassembled WGS sequence"/>
</dbReference>
<dbReference type="EMBL" id="JAGGLB010000020">
    <property type="protein sequence ID" value="MBP1993669.1"/>
    <property type="molecule type" value="Genomic_DNA"/>
</dbReference>
<dbReference type="InterPro" id="IPR026021">
    <property type="entry name" value="YdjA-like"/>
</dbReference>
<dbReference type="Pfam" id="PF00881">
    <property type="entry name" value="Nitroreductase"/>
    <property type="match status" value="1"/>
</dbReference>
<evidence type="ECO:0000256" key="6">
    <source>
        <dbReference type="ARBA" id="ARBA00023002"/>
    </source>
</evidence>
<name>A0ABS4J1G3_9BACL</name>
<dbReference type="Gene3D" id="3.40.109.10">
    <property type="entry name" value="NADH Oxidase"/>
    <property type="match status" value="1"/>
</dbReference>
<comment type="caution">
    <text evidence="10">The sequence shown here is derived from an EMBL/GenBank/DDBJ whole genome shotgun (WGS) entry which is preliminary data.</text>
</comment>
<evidence type="ECO:0000256" key="7">
    <source>
        <dbReference type="ARBA" id="ARBA00023027"/>
    </source>
</evidence>
<dbReference type="InterPro" id="IPR000415">
    <property type="entry name" value="Nitroreductase-like"/>
</dbReference>
<evidence type="ECO:0000313" key="10">
    <source>
        <dbReference type="EMBL" id="MBP1993669.1"/>
    </source>
</evidence>
<evidence type="ECO:0000313" key="11">
    <source>
        <dbReference type="Proteomes" id="UP001519287"/>
    </source>
</evidence>
<comment type="similarity">
    <text evidence="2">Belongs to the nitroreductase family.</text>
</comment>
<dbReference type="PANTHER" id="PTHR43821:SF1">
    <property type="entry name" value="NAD(P)H NITROREDUCTASE YDJA-RELATED"/>
    <property type="match status" value="1"/>
</dbReference>
<protein>
    <submittedName>
        <fullName evidence="10">Nitroreductase</fullName>
    </submittedName>
</protein>
<proteinExistence type="inferred from homology"/>
<feature type="domain" description="Nitroreductase" evidence="9">
    <location>
        <begin position="61"/>
        <end position="214"/>
    </location>
</feature>
<evidence type="ECO:0000256" key="3">
    <source>
        <dbReference type="ARBA" id="ARBA00022630"/>
    </source>
</evidence>
<evidence type="ECO:0000256" key="5">
    <source>
        <dbReference type="ARBA" id="ARBA00022857"/>
    </source>
</evidence>
<comment type="cofactor">
    <cofactor evidence="1">
        <name>FMN</name>
        <dbReference type="ChEBI" id="CHEBI:58210"/>
    </cofactor>
</comment>
<evidence type="ECO:0000256" key="2">
    <source>
        <dbReference type="ARBA" id="ARBA00007118"/>
    </source>
</evidence>
<keyword evidence="5" id="KW-0521">NADP</keyword>
<keyword evidence="3" id="KW-0285">Flavoprotein</keyword>
<keyword evidence="7" id="KW-0520">NAD</keyword>
<reference evidence="10 11" key="1">
    <citation type="submission" date="2021-03" db="EMBL/GenBank/DDBJ databases">
        <title>Genomic Encyclopedia of Type Strains, Phase IV (KMG-IV): sequencing the most valuable type-strain genomes for metagenomic binning, comparative biology and taxonomic classification.</title>
        <authorList>
            <person name="Goeker M."/>
        </authorList>
    </citation>
    <scope>NUCLEOTIDE SEQUENCE [LARGE SCALE GENOMIC DNA]</scope>
    <source>
        <strain evidence="10 11">DSM 26048</strain>
    </source>
</reference>
<dbReference type="InterPro" id="IPR052530">
    <property type="entry name" value="NAD(P)H_nitroreductase"/>
</dbReference>
<dbReference type="PANTHER" id="PTHR43821">
    <property type="entry name" value="NAD(P)H NITROREDUCTASE YDJA-RELATED"/>
    <property type="match status" value="1"/>
</dbReference>